<feature type="compositionally biased region" description="Basic and acidic residues" evidence="2">
    <location>
        <begin position="2265"/>
        <end position="2274"/>
    </location>
</feature>
<dbReference type="PROSITE" id="PS50103">
    <property type="entry name" value="ZF_C3H1"/>
    <property type="match status" value="1"/>
</dbReference>
<feature type="compositionally biased region" description="Polar residues" evidence="2">
    <location>
        <begin position="1063"/>
        <end position="1079"/>
    </location>
</feature>
<feature type="region of interest" description="Disordered" evidence="2">
    <location>
        <begin position="162"/>
        <end position="248"/>
    </location>
</feature>
<feature type="region of interest" description="Disordered" evidence="2">
    <location>
        <begin position="2432"/>
        <end position="2459"/>
    </location>
</feature>
<keyword evidence="1" id="KW-0863">Zinc-finger</keyword>
<feature type="region of interest" description="Disordered" evidence="2">
    <location>
        <begin position="2373"/>
        <end position="2420"/>
    </location>
</feature>
<dbReference type="GO" id="GO:0008270">
    <property type="term" value="F:zinc ion binding"/>
    <property type="evidence" value="ECO:0007669"/>
    <property type="project" value="UniProtKB-KW"/>
</dbReference>
<proteinExistence type="predicted"/>
<feature type="domain" description="C3H1-type" evidence="3">
    <location>
        <begin position="248"/>
        <end position="275"/>
    </location>
</feature>
<keyword evidence="5" id="KW-1185">Reference proteome</keyword>
<organism evidence="4 5">
    <name type="scientific">Symbiodinium natans</name>
    <dbReference type="NCBI Taxonomy" id="878477"/>
    <lineage>
        <taxon>Eukaryota</taxon>
        <taxon>Sar</taxon>
        <taxon>Alveolata</taxon>
        <taxon>Dinophyceae</taxon>
        <taxon>Suessiales</taxon>
        <taxon>Symbiodiniaceae</taxon>
        <taxon>Symbiodinium</taxon>
    </lineage>
</organism>
<reference evidence="4" key="1">
    <citation type="submission" date="2021-02" db="EMBL/GenBank/DDBJ databases">
        <authorList>
            <person name="Dougan E. K."/>
            <person name="Rhodes N."/>
            <person name="Thang M."/>
            <person name="Chan C."/>
        </authorList>
    </citation>
    <scope>NUCLEOTIDE SEQUENCE</scope>
</reference>
<dbReference type="Proteomes" id="UP000604046">
    <property type="component" value="Unassembled WGS sequence"/>
</dbReference>
<keyword evidence="1" id="KW-0479">Metal-binding</keyword>
<feature type="compositionally biased region" description="Basic and acidic residues" evidence="2">
    <location>
        <begin position="2449"/>
        <end position="2459"/>
    </location>
</feature>
<comment type="caution">
    <text evidence="4">The sequence shown here is derived from an EMBL/GenBank/DDBJ whole genome shotgun (WGS) entry which is preliminary data.</text>
</comment>
<evidence type="ECO:0000313" key="5">
    <source>
        <dbReference type="Proteomes" id="UP000604046"/>
    </source>
</evidence>
<accession>A0A812LSY5</accession>
<feature type="region of interest" description="Disordered" evidence="2">
    <location>
        <begin position="2260"/>
        <end position="2292"/>
    </location>
</feature>
<feature type="compositionally biased region" description="Acidic residues" evidence="2">
    <location>
        <begin position="602"/>
        <end position="614"/>
    </location>
</feature>
<feature type="region of interest" description="Disordered" evidence="2">
    <location>
        <begin position="892"/>
        <end position="923"/>
    </location>
</feature>
<feature type="compositionally biased region" description="Basic and acidic residues" evidence="2">
    <location>
        <begin position="2203"/>
        <end position="2216"/>
    </location>
</feature>
<protein>
    <submittedName>
        <fullName evidence="4">GIP protein</fullName>
    </submittedName>
</protein>
<feature type="compositionally biased region" description="Pro residues" evidence="2">
    <location>
        <begin position="2275"/>
        <end position="2287"/>
    </location>
</feature>
<evidence type="ECO:0000313" key="4">
    <source>
        <dbReference type="EMBL" id="CAE7249450.1"/>
    </source>
</evidence>
<sequence length="2459" mass="272895">MLEHARGTKFSMEFQSLQEKAQKHGKQPKGRLLLWVVFQRFRLEKDRGTALTQHHLLSLTVQGSEVKGLIEFRQRFDFVWEALEPSERPSDNAVRSLLFENLKGHPLMSLHIDRFRNSSSSSSKRTWEWLYGKMVDVVDIAQLEENTASISKALAGGNNRVAANAAPKAQAKEKAKPNNGDKSEQDKAKEKKEREKAKKKEKEKETKEKARAAATVATSEAATPAPAAPAKGKGKGKDKPKSPRTKEEKAKLPCMFFAYDCCTHGNACEYIHDKNNLYKGPKPRGIKASAGAATVAAGVSMASALPTAKGSCVEERQCGNACPSEQESPKRVQGLAGRVKGLGNKLLKSGRNVKLNGSVLPKGSFFARAFTTVMTAMACLDPGGNATGMAGVCTMNQTKPLNMDFLLDSGAGRNLTSKKHLPEETHEMFSKAPEKLQFSTGGGTRTGSQAVRMKGDLSGDNVFYSLKDCPPALSVGIQVNEHKRPWIWFPDQLPFFVNADRVQDVTFFCPESAKIYADRIEENVPVLRESVSCSALPACGRAVKPEAETLMAAPSEPAPTRDKPVESGKADVECLRLKPDSSLPRFGEEDELTACAEPIPGEGDEPLDEEDAEEHPEWTKGPTLMTLLPCTMGTGSGQTTSFSVKILTKGSEGEQACLIAYDDYSGCYGAFPQTNRSTDQNVSVLRKFGGTRAHGKALCVVKSDAASELVDAVKALNWLPDPGVPHDLFHNSQLERAIRTFPGIFCGWRLDAGYKFRGVHLVLDYDSLRKDERGCGRPIQVYASELVVPDSFVFPLHEAQVEKLSLFKSEAAMPTLDTREALPFEKGAPEPKVRKRKTYVTLERALRFGITLGCKGCDRIAEGVPHNDACHERFRKLLEDEAAALKAKAKAKADAARPASDSVAPAAPLQPSHEATRPDETKQGVKGADLDYWDFDSKRMAWKRVHVKPRKRLYTPVGRHCPFDFHLLSSARETEWKCRGKLSTFSDDWQDKSPNRRISSKSWVGATWFFPKKEIDPNQAKLDTMKANAEEQLKRSPLKGAEAVAAILHDLEALDPKAVPSCGSTLTGDSAPTSASSQTKVKRNRRAEDATLFEFCCEPDSMLGQVNEENEINHFRLTESSSDMSCPKQTESLKKLVQLFPGCDLWGSIPCGPWSQLQHLNIARLGNGFREKLRKKRQRSRRILKNFISVAEVVLAQGGHVSFEWPQGCSGWALPELTQFIQEHGLFTAVTHGCAHGLMDDEGTPHKKPWRIVTSCWKLADNLNTKRCQHPPGFQHSTIEGSKTAKTAKYTRSMATTIVHSLYPHLSSQVAAMPVMPSSPHCHVPRTPPKDQEMIYAGIHHLIDRKDWGKHAGAQECIDGEAKGLISNGTWDYREVVSRRDLLARKEPLNIGRLMTILSIKHFETPELRKLKARIVFRGDDIRDEANNLAILQELQVNPTGIVGINFNLAYGAIKGHCSSQSDVVKAYTQSDLNTKVPTWVELPRELTPPEFRGIERPCVRLWKSLYGHPESGFHWHERFKQVMSLMGGEHSELFQSSFWFPKTRQLLTLYVDDIVLSGPKDTQAAFWEELQKHLDIEPPSEVDRVLGRKHVYQREGNTVMTYDMSDYCRNACDLYEQLSGRKLKEAATPFVAEGSLLTSDWETRGQLSDAASRVLMKSLWLARLSRPDVMKPLSDLTRRVTCWSIADDKRLFRLMCYLHSTPELSITHTMGDEPENLKLSLYTDADHASDVEHAHSTSGMILCIEGEHSFWPLCWASKKQTATSRSTTEAEIISLSSGVFGEALPMQQFMEKVFGREVLLQCHQDNSAVIQIVHAGYSPKLRHVSKTHRIDLSSLYEVYEDPYVRLTYINTDKQRADIFTKALAPAKFPAALQLLQMECNLSLALPHSPVAKRGAAQVNFSAAADGGVSPAQSLPPAFLDRALKARATLHAPSVPRRRSPSPTSGFVKLEGGRIQFTGLDSPPDSPTTQQEQHLQHLFGMMRARSKERMRGGKKKDAQEVGRKYDFRRASTLFWRQRTKHLRKAAVKSLYERSLTRQIVERARPVQWRRKKRRLHEEVPAEPIPTARRMSRRESAPKITLAAAMQSASPAPKQDPLRLLHIGREVQAIHSQYREEPRPVPHSARLPARRQIQLQAPLRHRSVSPSKEPLPEPKLKAPPPGWAKRGAPAEPTQVVTEVSFPSRAEASKVPKLEKGTSNPEAKLPPREPWPKPKEEPAPAVPAGPVAAEPPKSALLPPKKMAEMPLMEAQECLKANLMLFQRSRGRSPERADHRPPPPPAIPQKPPGALPTDIERLWPTQGLKPIVPPVSSLNKGSGAPMASFLQGLLPGPPPAIARKQPLPPEASDVSAKATEILRYLQSFERAPLERMLAQPRRASAGMQEADAAKAPPSEDAAKKEDVRLPPIGGDKPGSRGLSAQKASWAEFLEQRLGRHVRAASKSTPSPPRSVRGRELRSLLLD</sequence>
<feature type="compositionally biased region" description="Basic and acidic residues" evidence="2">
    <location>
        <begin position="170"/>
        <end position="211"/>
    </location>
</feature>
<feature type="compositionally biased region" description="Low complexity" evidence="2">
    <location>
        <begin position="212"/>
        <end position="231"/>
    </location>
</feature>
<dbReference type="PANTHER" id="PTHR45725:SF1">
    <property type="entry name" value="DISHEVELLED ASSOCIATED ACTIVATOR OF MORPHOGENESIS, ISOFORM D"/>
    <property type="match status" value="1"/>
</dbReference>
<dbReference type="PANTHER" id="PTHR45725">
    <property type="entry name" value="FORMIN HOMOLOGY 2 FAMILY MEMBER"/>
    <property type="match status" value="1"/>
</dbReference>
<feature type="compositionally biased region" description="Basic and acidic residues" evidence="2">
    <location>
        <begin position="2185"/>
        <end position="2194"/>
    </location>
</feature>
<keyword evidence="1" id="KW-0862">Zinc</keyword>
<dbReference type="InterPro" id="IPR000571">
    <property type="entry name" value="Znf_CCCH"/>
</dbReference>
<feature type="region of interest" description="Disordered" evidence="2">
    <location>
        <begin position="2134"/>
        <end position="2235"/>
    </location>
</feature>
<dbReference type="CDD" id="cd09272">
    <property type="entry name" value="RNase_HI_RT_Ty1"/>
    <property type="match status" value="1"/>
</dbReference>
<dbReference type="EMBL" id="CAJNDS010001147">
    <property type="protein sequence ID" value="CAE7249450.1"/>
    <property type="molecule type" value="Genomic_DNA"/>
</dbReference>
<feature type="compositionally biased region" description="Low complexity" evidence="2">
    <location>
        <begin position="2220"/>
        <end position="2231"/>
    </location>
</feature>
<feature type="region of interest" description="Disordered" evidence="2">
    <location>
        <begin position="597"/>
        <end position="624"/>
    </location>
</feature>
<feature type="zinc finger region" description="C3H1-type" evidence="1">
    <location>
        <begin position="248"/>
        <end position="275"/>
    </location>
</feature>
<feature type="region of interest" description="Disordered" evidence="2">
    <location>
        <begin position="1063"/>
        <end position="1083"/>
    </location>
</feature>
<name>A0A812LSY5_9DINO</name>
<gene>
    <name evidence="4" type="primary">GIP</name>
    <name evidence="4" type="ORF">SNAT2548_LOCUS12155</name>
</gene>
<evidence type="ECO:0000259" key="3">
    <source>
        <dbReference type="PROSITE" id="PS50103"/>
    </source>
</evidence>
<feature type="compositionally biased region" description="Basic and acidic residues" evidence="2">
    <location>
        <begin position="235"/>
        <end position="248"/>
    </location>
</feature>
<feature type="compositionally biased region" description="Basic and acidic residues" evidence="2">
    <location>
        <begin position="914"/>
        <end position="923"/>
    </location>
</feature>
<evidence type="ECO:0000256" key="2">
    <source>
        <dbReference type="SAM" id="MobiDB-lite"/>
    </source>
</evidence>
<evidence type="ECO:0000256" key="1">
    <source>
        <dbReference type="PROSITE-ProRule" id="PRU00723"/>
    </source>
</evidence>
<dbReference type="InterPro" id="IPR051425">
    <property type="entry name" value="Formin_Homology"/>
</dbReference>